<evidence type="ECO:0000256" key="10">
    <source>
        <dbReference type="ARBA" id="ARBA00038466"/>
    </source>
</evidence>
<dbReference type="HOGENOM" id="CLU_022957_2_0_1"/>
<reference evidence="12 13" key="1">
    <citation type="journal article" date="2012" name="PLoS ONE">
        <title>Sequence and analysis of the genome of the pathogenic yeast Candida orthopsilosis.</title>
        <authorList>
            <person name="Riccombeni A."/>
            <person name="Vidanes G."/>
            <person name="Proux-Wera E."/>
            <person name="Wolfe K.H."/>
            <person name="Butler G."/>
        </authorList>
    </citation>
    <scope>NUCLEOTIDE SEQUENCE [LARGE SCALE GENOMIC DNA]</scope>
    <source>
        <strain evidence="12 13">Co 90-125</strain>
    </source>
</reference>
<dbReference type="PANTHER" id="PTHR22760">
    <property type="entry name" value="GLYCOSYLTRANSFERASE"/>
    <property type="match status" value="1"/>
</dbReference>
<dbReference type="eggNOG" id="KOG4123">
    <property type="taxonomic scope" value="Eukaryota"/>
</dbReference>
<dbReference type="KEGG" id="cot:CORT_0A10940"/>
<evidence type="ECO:0000256" key="11">
    <source>
        <dbReference type="RuleBase" id="RU363075"/>
    </source>
</evidence>
<feature type="transmembrane region" description="Helical" evidence="11">
    <location>
        <begin position="211"/>
        <end position="234"/>
    </location>
</feature>
<evidence type="ECO:0000256" key="2">
    <source>
        <dbReference type="ARBA" id="ARBA00004687"/>
    </source>
</evidence>
<accession>H8WXH3</accession>
<keyword evidence="8 11" id="KW-1133">Transmembrane helix</keyword>
<evidence type="ECO:0000256" key="6">
    <source>
        <dbReference type="ARBA" id="ARBA00022692"/>
    </source>
</evidence>
<comment type="subcellular location">
    <subcellularLocation>
        <location evidence="1 11">Endoplasmic reticulum membrane</location>
        <topology evidence="1 11">Multi-pass membrane protein</topology>
    </subcellularLocation>
</comment>
<dbReference type="Pfam" id="PF03901">
    <property type="entry name" value="Glyco_transf_22"/>
    <property type="match status" value="1"/>
</dbReference>
<evidence type="ECO:0000256" key="4">
    <source>
        <dbReference type="ARBA" id="ARBA00022676"/>
    </source>
</evidence>
<dbReference type="Proteomes" id="UP000005018">
    <property type="component" value="Chromosome 1"/>
</dbReference>
<comment type="similarity">
    <text evidence="10">Belongs to the glycosyltransferase 22 family. PIGZ subfamily.</text>
</comment>
<dbReference type="OrthoDB" id="10066429at2759"/>
<dbReference type="EC" id="2.4.1.-" evidence="11"/>
<keyword evidence="6 11" id="KW-0812">Transmembrane</keyword>
<feature type="transmembrane region" description="Helical" evidence="11">
    <location>
        <begin position="246"/>
        <end position="267"/>
    </location>
</feature>
<proteinExistence type="inferred from homology"/>
<keyword evidence="3" id="KW-0337">GPI-anchor biosynthesis</keyword>
<dbReference type="PANTHER" id="PTHR22760:SF3">
    <property type="entry name" value="GPI MANNOSYLTRANSFERASE 4"/>
    <property type="match status" value="1"/>
</dbReference>
<dbReference type="EMBL" id="HE681719">
    <property type="protein sequence ID" value="CCG21479.1"/>
    <property type="molecule type" value="Genomic_DNA"/>
</dbReference>
<evidence type="ECO:0000256" key="9">
    <source>
        <dbReference type="ARBA" id="ARBA00023136"/>
    </source>
</evidence>
<dbReference type="AlphaFoldDB" id="H8WXH3"/>
<organism evidence="12 13">
    <name type="scientific">Candida orthopsilosis (strain 90-125)</name>
    <name type="common">Yeast</name>
    <dbReference type="NCBI Taxonomy" id="1136231"/>
    <lineage>
        <taxon>Eukaryota</taxon>
        <taxon>Fungi</taxon>
        <taxon>Dikarya</taxon>
        <taxon>Ascomycota</taxon>
        <taxon>Saccharomycotina</taxon>
        <taxon>Pichiomycetes</taxon>
        <taxon>Debaryomycetaceae</taxon>
        <taxon>Candida/Lodderomyces clade</taxon>
        <taxon>Candida</taxon>
    </lineage>
</organism>
<feature type="transmembrane region" description="Helical" evidence="11">
    <location>
        <begin position="374"/>
        <end position="393"/>
    </location>
</feature>
<comment type="pathway">
    <text evidence="2">Glycolipid biosynthesis; glycosylphosphatidylinositol-anchor biosynthesis.</text>
</comment>
<keyword evidence="7 11" id="KW-0256">Endoplasmic reticulum</keyword>
<dbReference type="RefSeq" id="XP_003866917.1">
    <property type="nucleotide sequence ID" value="XM_003866869.1"/>
</dbReference>
<evidence type="ECO:0000256" key="8">
    <source>
        <dbReference type="ARBA" id="ARBA00022989"/>
    </source>
</evidence>
<gene>
    <name evidence="12" type="ORF">CORT_0A10940</name>
</gene>
<dbReference type="GO" id="GO:0006506">
    <property type="term" value="P:GPI anchor biosynthetic process"/>
    <property type="evidence" value="ECO:0007669"/>
    <property type="project" value="UniProtKB-KW"/>
</dbReference>
<evidence type="ECO:0000256" key="1">
    <source>
        <dbReference type="ARBA" id="ARBA00004477"/>
    </source>
</evidence>
<keyword evidence="5" id="KW-0808">Transferase</keyword>
<name>H8WXH3_CANO9</name>
<dbReference type="GO" id="GO:0005789">
    <property type="term" value="C:endoplasmic reticulum membrane"/>
    <property type="evidence" value="ECO:0007669"/>
    <property type="project" value="UniProtKB-SubCell"/>
</dbReference>
<protein>
    <recommendedName>
        <fullName evidence="11">Mannosyltransferase</fullName>
        <ecNumber evidence="11">2.4.1.-</ecNumber>
    </recommendedName>
</protein>
<dbReference type="GO" id="GO:0000026">
    <property type="term" value="F:alpha-1,2-mannosyltransferase activity"/>
    <property type="evidence" value="ECO:0007669"/>
    <property type="project" value="TreeGrafter"/>
</dbReference>
<keyword evidence="9 11" id="KW-0472">Membrane</keyword>
<comment type="caution">
    <text evidence="11">Lacks conserved residue(s) required for the propagation of feature annotation.</text>
</comment>
<evidence type="ECO:0000256" key="3">
    <source>
        <dbReference type="ARBA" id="ARBA00022502"/>
    </source>
</evidence>
<dbReference type="InterPro" id="IPR005599">
    <property type="entry name" value="GPI_mannosylTrfase"/>
</dbReference>
<evidence type="ECO:0000256" key="7">
    <source>
        <dbReference type="ARBA" id="ARBA00022824"/>
    </source>
</evidence>
<keyword evidence="13" id="KW-1185">Reference proteome</keyword>
<evidence type="ECO:0000256" key="5">
    <source>
        <dbReference type="ARBA" id="ARBA00022679"/>
    </source>
</evidence>
<keyword evidence="4 11" id="KW-0328">Glycosyltransferase</keyword>
<sequence>MLSMDVNMYLLTTLIRNASEKKNTFLNLVWKIDMINIINWRNIYLLTIPLRIVFTLSNSYIHPDEHFQSLEVLTNKILGFETNIPWEFENPAPARSYSPLYIIYGPILYFIKSLNLELSPIQIWYILRLQNCLLSWLVTDFCLYWMLPVKHERIKAVFFTSTSFVTLVFQNHLFSNSIETLLLVSTIYIVDDLRYIQEHPDLHGVKKTTSLFVLGMLVSIGVFNRITFPAFLILPGWFVLTYIVSHLPSVILLVLGFIIPSIAFVLFDTWMYQSKDFVVTPLNNLLYNVNVDNLELHGLHPLYTHVLVNLPQILGPGILSFISKRYWKTTPFLSVTSGLLFLSLIPHQELRFLIPILPLCCCCFDLTQKWVSPYLIYVWYLFNLTMSLLMGVFHQGGVVPILSYIRENELKGTQIWWHTYSPPPWLLGSHSVETTSLDGVKRYDKDYIIIDAMGSDLEQVEASLYKREEPVYLITPIASFHNFNDSRFKPVYNYTYHIDLDHLDWRNFQLGLGMYELIL</sequence>
<evidence type="ECO:0000313" key="13">
    <source>
        <dbReference type="Proteomes" id="UP000005018"/>
    </source>
</evidence>
<evidence type="ECO:0000313" key="12">
    <source>
        <dbReference type="EMBL" id="CCG21479.1"/>
    </source>
</evidence>
<dbReference type="GeneID" id="14537417"/>